<proteinExistence type="predicted"/>
<comment type="caution">
    <text evidence="1">The sequence shown here is derived from an EMBL/GenBank/DDBJ whole genome shotgun (WGS) entry which is preliminary data.</text>
</comment>
<reference evidence="1 2" key="2">
    <citation type="submission" date="2017-10" db="EMBL/GenBank/DDBJ databases">
        <title>Genome analyses suggest a sexual origin of heterokaryosis in a supposedly ancient asexual fungus.</title>
        <authorList>
            <person name="Corradi N."/>
            <person name="Sedzielewska K."/>
            <person name="Noel J."/>
            <person name="Charron P."/>
            <person name="Farinelli L."/>
            <person name="Marton T."/>
            <person name="Kruger M."/>
            <person name="Pelin A."/>
            <person name="Brachmann A."/>
            <person name="Corradi N."/>
        </authorList>
    </citation>
    <scope>NUCLEOTIDE SEQUENCE [LARGE SCALE GENOMIC DNA]</scope>
    <source>
        <strain evidence="1 2">A1</strain>
    </source>
</reference>
<accession>A0A2N0QUJ8</accession>
<evidence type="ECO:0000313" key="2">
    <source>
        <dbReference type="Proteomes" id="UP000232688"/>
    </source>
</evidence>
<dbReference type="EMBL" id="LLXH01003039">
    <property type="protein sequence ID" value="PKC54716.1"/>
    <property type="molecule type" value="Genomic_DNA"/>
</dbReference>
<dbReference type="AlphaFoldDB" id="A0A2N0QUJ8"/>
<name>A0A2N0QUJ8_9GLOM</name>
<organism evidence="1 2">
    <name type="scientific">Rhizophagus irregularis</name>
    <dbReference type="NCBI Taxonomy" id="588596"/>
    <lineage>
        <taxon>Eukaryota</taxon>
        <taxon>Fungi</taxon>
        <taxon>Fungi incertae sedis</taxon>
        <taxon>Mucoromycota</taxon>
        <taxon>Glomeromycotina</taxon>
        <taxon>Glomeromycetes</taxon>
        <taxon>Glomerales</taxon>
        <taxon>Glomeraceae</taxon>
        <taxon>Rhizophagus</taxon>
    </lineage>
</organism>
<dbReference type="VEuPathDB" id="FungiDB:RhiirA1_403438"/>
<evidence type="ECO:0000313" key="1">
    <source>
        <dbReference type="EMBL" id="PKC54716.1"/>
    </source>
</evidence>
<reference evidence="1 2" key="1">
    <citation type="submission" date="2017-10" db="EMBL/GenBank/DDBJ databases">
        <title>Extensive intraspecific genome diversity in a model arbuscular mycorrhizal fungus.</title>
        <authorList>
            <person name="Chen E.C.H."/>
            <person name="Morin E."/>
            <person name="Baudet D."/>
            <person name="Noel J."/>
            <person name="Ndikumana S."/>
            <person name="Charron P."/>
            <person name="St-Onge C."/>
            <person name="Giorgi J."/>
            <person name="Grigoriev I.V."/>
            <person name="Roux C."/>
            <person name="Martin F.M."/>
            <person name="Corradi N."/>
        </authorList>
    </citation>
    <scope>NUCLEOTIDE SEQUENCE [LARGE SCALE GENOMIC DNA]</scope>
    <source>
        <strain evidence="1 2">A1</strain>
    </source>
</reference>
<dbReference type="Proteomes" id="UP000232688">
    <property type="component" value="Unassembled WGS sequence"/>
</dbReference>
<gene>
    <name evidence="1" type="ORF">RhiirA1_403438</name>
</gene>
<protein>
    <submittedName>
        <fullName evidence="1">Uncharacterized protein</fullName>
    </submittedName>
</protein>
<sequence>MNKENLKEVIEVFSLNFDKKKCTKCSCIIKKADFFSSRGNNLPYEHLTCNKCYEKCDSFSENHENNIDEYNDGTDGLLYGLDKIQELLISKQFQKDPRHHIYNS</sequence>